<gene>
    <name evidence="1" type="ORF">COT62_01145</name>
</gene>
<dbReference type="Proteomes" id="UP000231198">
    <property type="component" value="Unassembled WGS sequence"/>
</dbReference>
<proteinExistence type="predicted"/>
<name>A0A2H0WTE1_9BACT</name>
<evidence type="ECO:0000313" key="1">
    <source>
        <dbReference type="EMBL" id="PIS15923.1"/>
    </source>
</evidence>
<comment type="caution">
    <text evidence="1">The sequence shown here is derived from an EMBL/GenBank/DDBJ whole genome shotgun (WGS) entry which is preliminary data.</text>
</comment>
<reference evidence="2" key="1">
    <citation type="submission" date="2017-09" db="EMBL/GenBank/DDBJ databases">
        <title>Depth-based differentiation of microbial function through sediment-hosted aquifers and enrichment of novel symbionts in the deep terrestrial subsurface.</title>
        <authorList>
            <person name="Probst A.J."/>
            <person name="Ladd B."/>
            <person name="Jarett J.K."/>
            <person name="Geller-Mcgrath D.E."/>
            <person name="Sieber C.M.K."/>
            <person name="Emerson J.B."/>
            <person name="Anantharaman K."/>
            <person name="Thomas B.C."/>
            <person name="Malmstrom R."/>
            <person name="Stieglmeier M."/>
            <person name="Klingl A."/>
            <person name="Woyke T."/>
            <person name="Ryan C.M."/>
            <person name="Banfield J.F."/>
        </authorList>
    </citation>
    <scope>NUCLEOTIDE SEQUENCE [LARGE SCALE GENOMIC DNA]</scope>
</reference>
<organism evidence="1 2">
    <name type="scientific">Candidatus Roizmanbacteria bacterium CG09_land_8_20_14_0_10_41_9</name>
    <dbReference type="NCBI Taxonomy" id="1974850"/>
    <lineage>
        <taxon>Bacteria</taxon>
        <taxon>Candidatus Roizmaniibacteriota</taxon>
    </lineage>
</organism>
<protein>
    <submittedName>
        <fullName evidence="1">Uncharacterized protein</fullName>
    </submittedName>
</protein>
<dbReference type="AlphaFoldDB" id="A0A2H0WTE1"/>
<accession>A0A2H0WTE1</accession>
<dbReference type="EMBL" id="PEZG01000025">
    <property type="protein sequence ID" value="PIS15923.1"/>
    <property type="molecule type" value="Genomic_DNA"/>
</dbReference>
<evidence type="ECO:0000313" key="2">
    <source>
        <dbReference type="Proteomes" id="UP000231198"/>
    </source>
</evidence>
<sequence length="183" mass="21790">MKQIKKIRERGLLHLADDWIENLLQIIPVYLIKEKNRFKKNQLKLILANIYYEKGYISGCLYLPEKNINIIRPIVSKIEDFAKDLKLIDLNIKAYIVFSFAYYALGKYSNMKKFKKFYLKSLSIIKKGTDKSLESDELNLICWRTVAINSIYLSDLYLFKKSEEKIREIIKRNRENANFSYII</sequence>